<keyword evidence="1" id="KW-0472">Membrane</keyword>
<dbReference type="AlphaFoldDB" id="A0A9E7SVG2"/>
<proteinExistence type="predicted"/>
<feature type="transmembrane region" description="Helical" evidence="1">
    <location>
        <begin position="30"/>
        <end position="48"/>
    </location>
</feature>
<dbReference type="RefSeq" id="WP_254157090.1">
    <property type="nucleotide sequence ID" value="NZ_CP100355.1"/>
</dbReference>
<reference evidence="2" key="1">
    <citation type="submission" date="2022-06" db="EMBL/GenBank/DDBJ databases">
        <title>Diverse halophilic archaea isolated from saline environments.</title>
        <authorList>
            <person name="Cui H.-L."/>
        </authorList>
    </citation>
    <scope>NUCLEOTIDE SEQUENCE</scope>
    <source>
        <strain evidence="2">WLHS1</strain>
    </source>
</reference>
<dbReference type="GeneID" id="73291281"/>
<feature type="transmembrane region" description="Helical" evidence="1">
    <location>
        <begin position="379"/>
        <end position="403"/>
    </location>
</feature>
<evidence type="ECO:0000256" key="1">
    <source>
        <dbReference type="SAM" id="Phobius"/>
    </source>
</evidence>
<feature type="transmembrane region" description="Helical" evidence="1">
    <location>
        <begin position="214"/>
        <end position="234"/>
    </location>
</feature>
<feature type="transmembrane region" description="Helical" evidence="1">
    <location>
        <begin position="351"/>
        <end position="373"/>
    </location>
</feature>
<name>A0A9E7SVG2_9EURY</name>
<feature type="transmembrane region" description="Helical" evidence="1">
    <location>
        <begin position="117"/>
        <end position="135"/>
    </location>
</feature>
<dbReference type="EMBL" id="CP100355">
    <property type="protein sequence ID" value="UTF52976.1"/>
    <property type="molecule type" value="Genomic_DNA"/>
</dbReference>
<gene>
    <name evidence="2" type="ORF">NGM29_14505</name>
</gene>
<feature type="transmembrane region" description="Helical" evidence="1">
    <location>
        <begin position="175"/>
        <end position="194"/>
    </location>
</feature>
<keyword evidence="1" id="KW-1133">Transmembrane helix</keyword>
<feature type="transmembrane region" description="Helical" evidence="1">
    <location>
        <begin position="60"/>
        <end position="81"/>
    </location>
</feature>
<evidence type="ECO:0000313" key="2">
    <source>
        <dbReference type="EMBL" id="UTF52976.1"/>
    </source>
</evidence>
<feature type="transmembrane region" description="Helical" evidence="1">
    <location>
        <begin position="309"/>
        <end position="326"/>
    </location>
</feature>
<protein>
    <submittedName>
        <fullName evidence="2">Uncharacterized protein</fullName>
    </submittedName>
</protein>
<dbReference type="Proteomes" id="UP001056855">
    <property type="component" value="Chromosome"/>
</dbReference>
<accession>A0A9E7SVG2</accession>
<organism evidence="2 3">
    <name type="scientific">Natronosalvus rutilus</name>
    <dbReference type="NCBI Taxonomy" id="2953753"/>
    <lineage>
        <taxon>Archaea</taxon>
        <taxon>Methanobacteriati</taxon>
        <taxon>Methanobacteriota</taxon>
        <taxon>Stenosarchaea group</taxon>
        <taxon>Halobacteria</taxon>
        <taxon>Halobacteriales</taxon>
        <taxon>Natrialbaceae</taxon>
        <taxon>Natronosalvus</taxon>
    </lineage>
</organism>
<feature type="transmembrane region" description="Helical" evidence="1">
    <location>
        <begin position="443"/>
        <end position="463"/>
    </location>
</feature>
<evidence type="ECO:0000313" key="3">
    <source>
        <dbReference type="Proteomes" id="UP001056855"/>
    </source>
</evidence>
<keyword evidence="3" id="KW-1185">Reference proteome</keyword>
<feature type="transmembrane region" description="Helical" evidence="1">
    <location>
        <begin position="147"/>
        <end position="168"/>
    </location>
</feature>
<keyword evidence="1" id="KW-0812">Transmembrane</keyword>
<feature type="transmembrane region" description="Helical" evidence="1">
    <location>
        <begin position="276"/>
        <end position="297"/>
    </location>
</feature>
<feature type="transmembrane region" description="Helical" evidence="1">
    <location>
        <begin position="415"/>
        <end position="437"/>
    </location>
</feature>
<sequence>MTTSHDWLVFRALALEEWRLHARLFGGRRFYAFPLVVAALVVAGGFALRETGYATDSILAGVHVAALAFGLYSGTAAFAGSDMLENVFGDLSLLLSSADTLPLSRRRLLAHFLLKDALFYGVTMILPLSLVVVPLEGLSVSTPGDVIGLWLSLWLVFAAGMTATLALIALRTRGLSTRGGLLGALAVGGAWLVAGRPRPSVSVADLVLTEVPLWLTASLVAGLVVTAALSVRIYDPAYVRPTRTHRQRFRALESLPGSDPLVAKTLLDLARSSGGVWKPLVSVGILLGLVVVLVGVVRDGVGVEPALGPFFGSVLGLSAFTTYNWLTQFDAVESYAAYPVSVAAVFRAKRVAFYLVGLPTMTLAYLVALAWARPPLLDAVVGFVLLVGLALYYYGLTVFVAGFDPNEFLFDAVRFGAFTLGIAVALVPTLVVGFVAAPLTTTIAAVLTAIGCIAGALGWWLAVRSEPRWTRRYRRG</sequence>
<dbReference type="KEGG" id="sawl:NGM29_14505"/>